<comment type="caution">
    <text evidence="3">The sequence shown here is derived from an EMBL/GenBank/DDBJ whole genome shotgun (WGS) entry which is preliminary data.</text>
</comment>
<keyword evidence="1" id="KW-0175">Coiled coil</keyword>
<keyword evidence="2" id="KW-1133">Transmembrane helix</keyword>
<dbReference type="EMBL" id="JAHLQN010000001">
    <property type="protein sequence ID" value="MBU5627704.1"/>
    <property type="molecule type" value="Genomic_DNA"/>
</dbReference>
<evidence type="ECO:0008006" key="5">
    <source>
        <dbReference type="Google" id="ProtNLM"/>
    </source>
</evidence>
<evidence type="ECO:0000256" key="1">
    <source>
        <dbReference type="SAM" id="Coils"/>
    </source>
</evidence>
<sequence length="666" mass="71690">MADVGIKFGAEGNTEFKRALADINSQFKVLGSEMKLAQSQFAKNDKSVESLTAQNKVLNKQIEEQKNKVSLLEAALKNSAETYGKNSKQTNDWQIKLNNAKSDLNKMERELESNKKEMSDFGKETDDAGDSLKTAGDNALSFGDVLKANVLSDIIMNGIRQLSSAIKGMAKDFIESAATVKAENSQFEQAFGDMAGSAEDAVSRIAEKNGILDTRLKGSASSIYSFARSSGASTQEAMELTEEALQTAADSAAYYDRSLEDASDTLMSFLKGNFANDAALGVSCTETTRNAKAMELFGQKYNELSEIQKQQTLLKMVTDSQALSGAMGQAARESDGWENVMGNLNETWRQFQSQVGAPLLENLIPIVQNITAGFQSWVETVDWDAFGASIGNFVSLVLDNGDTIIAILAGIGTGFIAWNVASMVTGLVGAIKGFTTAMQGAKTAQEALNIAMNKNVIGIVVTAVAALVSAVIVLWNTNEDFRNAVIEIWNKIKEAFFNVIDSITNAFDKFKEIGTNIINGIKDGISEAWEGLKSWFSNLWDGLFGNRKVSVSAETRVNGSHASGLDYVPFDGYIAQLHRGEMVVPAALADSLRNSVSIGSRQSGGVTVSDLRSVTSAAVNAVTSNSKYASGDAQFNIIIDGKRFATATLDDFRSVSRANPEVIAEF</sequence>
<feature type="transmembrane region" description="Helical" evidence="2">
    <location>
        <begin position="455"/>
        <end position="475"/>
    </location>
</feature>
<keyword evidence="2" id="KW-0472">Membrane</keyword>
<feature type="coiled-coil region" evidence="1">
    <location>
        <begin position="48"/>
        <end position="124"/>
    </location>
</feature>
<organism evidence="3 4">
    <name type="scientific">Dysosmobacter acutus</name>
    <dbReference type="NCBI Taxonomy" id="2841504"/>
    <lineage>
        <taxon>Bacteria</taxon>
        <taxon>Bacillati</taxon>
        <taxon>Bacillota</taxon>
        <taxon>Clostridia</taxon>
        <taxon>Eubacteriales</taxon>
        <taxon>Oscillospiraceae</taxon>
        <taxon>Dysosmobacter</taxon>
    </lineage>
</organism>
<evidence type="ECO:0000313" key="3">
    <source>
        <dbReference type="EMBL" id="MBU5627704.1"/>
    </source>
</evidence>
<reference evidence="3 4" key="1">
    <citation type="submission" date="2021-06" db="EMBL/GenBank/DDBJ databases">
        <authorList>
            <person name="Sun Q."/>
            <person name="Li D."/>
        </authorList>
    </citation>
    <scope>NUCLEOTIDE SEQUENCE [LARGE SCALE GENOMIC DNA]</scope>
    <source>
        <strain evidence="3 4">MSJ-2</strain>
    </source>
</reference>
<keyword evidence="4" id="KW-1185">Reference proteome</keyword>
<protein>
    <recommendedName>
        <fullName evidence="5">Phage tail tape measure protein</fullName>
    </recommendedName>
</protein>
<feature type="transmembrane region" description="Helical" evidence="2">
    <location>
        <begin position="404"/>
        <end position="434"/>
    </location>
</feature>
<evidence type="ECO:0000313" key="4">
    <source>
        <dbReference type="Proteomes" id="UP000787672"/>
    </source>
</evidence>
<proteinExistence type="predicted"/>
<accession>A0ABS6FBP6</accession>
<dbReference type="Proteomes" id="UP000787672">
    <property type="component" value="Unassembled WGS sequence"/>
</dbReference>
<keyword evidence="2" id="KW-0812">Transmembrane</keyword>
<dbReference type="RefSeq" id="WP_216633048.1">
    <property type="nucleotide sequence ID" value="NZ_JAHLQN010000001.1"/>
</dbReference>
<gene>
    <name evidence="3" type="ORF">KQI82_12370</name>
</gene>
<name>A0ABS6FBP6_9FIRM</name>
<evidence type="ECO:0000256" key="2">
    <source>
        <dbReference type="SAM" id="Phobius"/>
    </source>
</evidence>